<keyword evidence="3" id="KW-0238">DNA-binding</keyword>
<name>A0A410QD71_9FIRM</name>
<evidence type="ECO:0000256" key="1">
    <source>
        <dbReference type="ARBA" id="ARBA00010923"/>
    </source>
</evidence>
<keyword evidence="2" id="KW-0680">Restriction system</keyword>
<evidence type="ECO:0000256" key="3">
    <source>
        <dbReference type="ARBA" id="ARBA00023125"/>
    </source>
</evidence>
<dbReference type="InterPro" id="IPR000055">
    <property type="entry name" value="Restrct_endonuc_typeI_TRD"/>
</dbReference>
<dbReference type="GO" id="GO:0003677">
    <property type="term" value="F:DNA binding"/>
    <property type="evidence" value="ECO:0007669"/>
    <property type="project" value="UniProtKB-KW"/>
</dbReference>
<dbReference type="KEGG" id="spoa:EQM13_10215"/>
<sequence length="167" mass="19032">MISKLSDLCYFAYARVPVADLDLKTYISTENMLPNRGGVTYATRLPTVFQVQAYRTTDVLVSNIRPYFRKIWFADREGGCSNDVLVMRARKNCNPRFLYYLLSSDNFFDYATTTAKGTKMPRGDKEAIMQYEVPILPLAIQIRIANVLSTLDNKIDINKAINHCLAV</sequence>
<protein>
    <submittedName>
        <fullName evidence="5">Restriction endonuclease subunit S</fullName>
    </submittedName>
</protein>
<dbReference type="InterPro" id="IPR052021">
    <property type="entry name" value="Type-I_RS_S_subunit"/>
</dbReference>
<organism evidence="5 6">
    <name type="scientific">Acidilutibacter cellobiosedens</name>
    <dbReference type="NCBI Taxonomy" id="2507161"/>
    <lineage>
        <taxon>Bacteria</taxon>
        <taxon>Bacillati</taxon>
        <taxon>Bacillota</taxon>
        <taxon>Tissierellia</taxon>
        <taxon>Tissierellales</taxon>
        <taxon>Acidilutibacteraceae</taxon>
        <taxon>Acidilutibacter</taxon>
    </lineage>
</organism>
<evidence type="ECO:0000313" key="5">
    <source>
        <dbReference type="EMBL" id="QAT61940.1"/>
    </source>
</evidence>
<dbReference type="OrthoDB" id="9811611at2"/>
<dbReference type="PANTHER" id="PTHR30408">
    <property type="entry name" value="TYPE-1 RESTRICTION ENZYME ECOKI SPECIFICITY PROTEIN"/>
    <property type="match status" value="1"/>
</dbReference>
<keyword evidence="5" id="KW-0540">Nuclease</keyword>
<keyword evidence="5" id="KW-0255">Endonuclease</keyword>
<dbReference type="RefSeq" id="WP_114219271.1">
    <property type="nucleotide sequence ID" value="NZ_CP035282.1"/>
</dbReference>
<dbReference type="REBASE" id="297409">
    <property type="entry name" value="S.SspNJN17ORF10220P"/>
</dbReference>
<evidence type="ECO:0000313" key="6">
    <source>
        <dbReference type="Proteomes" id="UP000287969"/>
    </source>
</evidence>
<evidence type="ECO:0000256" key="2">
    <source>
        <dbReference type="ARBA" id="ARBA00022747"/>
    </source>
</evidence>
<dbReference type="PANTHER" id="PTHR30408:SF13">
    <property type="entry name" value="TYPE I RESTRICTION ENZYME HINDI SPECIFICITY SUBUNIT"/>
    <property type="match status" value="1"/>
</dbReference>
<dbReference type="Proteomes" id="UP000287969">
    <property type="component" value="Chromosome"/>
</dbReference>
<dbReference type="InterPro" id="IPR044946">
    <property type="entry name" value="Restrct_endonuc_typeI_TRD_sf"/>
</dbReference>
<proteinExistence type="inferred from homology"/>
<accession>A0A410QD71</accession>
<keyword evidence="6" id="KW-1185">Reference proteome</keyword>
<gene>
    <name evidence="5" type="ORF">EQM13_10215</name>
</gene>
<dbReference type="SUPFAM" id="SSF116734">
    <property type="entry name" value="DNA methylase specificity domain"/>
    <property type="match status" value="1"/>
</dbReference>
<reference evidence="6" key="1">
    <citation type="submission" date="2019-01" db="EMBL/GenBank/DDBJ databases">
        <title>Draft genomes of a novel of Sporanaerobacter strains.</title>
        <authorList>
            <person name="Ma S."/>
        </authorList>
    </citation>
    <scope>NUCLEOTIDE SEQUENCE [LARGE SCALE GENOMIC DNA]</scope>
    <source>
        <strain evidence="6">NJN-17</strain>
    </source>
</reference>
<comment type="similarity">
    <text evidence="1">Belongs to the type-I restriction system S methylase family.</text>
</comment>
<dbReference type="GO" id="GO:0009307">
    <property type="term" value="P:DNA restriction-modification system"/>
    <property type="evidence" value="ECO:0007669"/>
    <property type="project" value="UniProtKB-KW"/>
</dbReference>
<dbReference type="GO" id="GO:0004519">
    <property type="term" value="F:endonuclease activity"/>
    <property type="evidence" value="ECO:0007669"/>
    <property type="project" value="UniProtKB-KW"/>
</dbReference>
<dbReference type="EMBL" id="CP035282">
    <property type="protein sequence ID" value="QAT61940.1"/>
    <property type="molecule type" value="Genomic_DNA"/>
</dbReference>
<dbReference type="Pfam" id="PF01420">
    <property type="entry name" value="Methylase_S"/>
    <property type="match status" value="1"/>
</dbReference>
<keyword evidence="5" id="KW-0378">Hydrolase</keyword>
<evidence type="ECO:0000259" key="4">
    <source>
        <dbReference type="Pfam" id="PF01420"/>
    </source>
</evidence>
<dbReference type="Gene3D" id="3.90.220.20">
    <property type="entry name" value="DNA methylase specificity domains"/>
    <property type="match status" value="1"/>
</dbReference>
<feature type="domain" description="Type I restriction modification DNA specificity" evidence="4">
    <location>
        <begin position="73"/>
        <end position="162"/>
    </location>
</feature>
<dbReference type="AlphaFoldDB" id="A0A410QD71"/>